<dbReference type="EMBL" id="RDQH01000338">
    <property type="protein sequence ID" value="RXH81623.1"/>
    <property type="molecule type" value="Genomic_DNA"/>
</dbReference>
<accession>A0A498IK30</accession>
<organism evidence="2 3">
    <name type="scientific">Malus domestica</name>
    <name type="common">Apple</name>
    <name type="synonym">Pyrus malus</name>
    <dbReference type="NCBI Taxonomy" id="3750"/>
    <lineage>
        <taxon>Eukaryota</taxon>
        <taxon>Viridiplantae</taxon>
        <taxon>Streptophyta</taxon>
        <taxon>Embryophyta</taxon>
        <taxon>Tracheophyta</taxon>
        <taxon>Spermatophyta</taxon>
        <taxon>Magnoliopsida</taxon>
        <taxon>eudicotyledons</taxon>
        <taxon>Gunneridae</taxon>
        <taxon>Pentapetalae</taxon>
        <taxon>rosids</taxon>
        <taxon>fabids</taxon>
        <taxon>Rosales</taxon>
        <taxon>Rosaceae</taxon>
        <taxon>Amygdaloideae</taxon>
        <taxon>Maleae</taxon>
        <taxon>Malus</taxon>
    </lineage>
</organism>
<evidence type="ECO:0000313" key="3">
    <source>
        <dbReference type="Proteomes" id="UP000290289"/>
    </source>
</evidence>
<name>A0A498IK30_MALDO</name>
<keyword evidence="3" id="KW-1185">Reference proteome</keyword>
<protein>
    <submittedName>
        <fullName evidence="2">Uncharacterized protein</fullName>
    </submittedName>
</protein>
<keyword evidence="1" id="KW-0732">Signal</keyword>
<dbReference type="Gramene" id="mRNA:MD12G0012100">
    <property type="protein sequence ID" value="mRNA:MD12G0012100"/>
    <property type="gene ID" value="MD12G0012100"/>
</dbReference>
<evidence type="ECO:0000313" key="2">
    <source>
        <dbReference type="EMBL" id="RXH81623.1"/>
    </source>
</evidence>
<feature type="chain" id="PRO_5019749668" evidence="1">
    <location>
        <begin position="23"/>
        <end position="88"/>
    </location>
</feature>
<proteinExistence type="predicted"/>
<dbReference type="PANTHER" id="PTHR33474:SF28">
    <property type="entry name" value="OS01G0815400 PROTEIN"/>
    <property type="match status" value="1"/>
</dbReference>
<comment type="caution">
    <text evidence="2">The sequence shown here is derived from an EMBL/GenBank/DDBJ whole genome shotgun (WGS) entry which is preliminary data.</text>
</comment>
<dbReference type="Proteomes" id="UP000290289">
    <property type="component" value="Chromosome 12"/>
</dbReference>
<gene>
    <name evidence="2" type="ORF">DVH24_035044</name>
</gene>
<dbReference type="AlphaFoldDB" id="A0A498IK30"/>
<feature type="signal peptide" evidence="1">
    <location>
        <begin position="1"/>
        <end position="22"/>
    </location>
</feature>
<dbReference type="PANTHER" id="PTHR33474">
    <property type="entry name" value="TRANSMEMBRANE PROTEIN"/>
    <property type="match status" value="1"/>
</dbReference>
<sequence>MAHKCNFMTQLVLFLCFTYVFSSIAIAPTTRIDHIGSQKINKEDLLSQNLLDEGVLDLGEGFVEGRMELETNDYSGVGANPDHDPKPP</sequence>
<reference evidence="2 3" key="1">
    <citation type="submission" date="2018-10" db="EMBL/GenBank/DDBJ databases">
        <title>A high-quality apple genome assembly.</title>
        <authorList>
            <person name="Hu J."/>
        </authorList>
    </citation>
    <scope>NUCLEOTIDE SEQUENCE [LARGE SCALE GENOMIC DNA]</scope>
    <source>
        <strain evidence="3">cv. HFTH1</strain>
        <tissue evidence="2">Young leaf</tissue>
    </source>
</reference>
<evidence type="ECO:0000256" key="1">
    <source>
        <dbReference type="SAM" id="SignalP"/>
    </source>
</evidence>